<dbReference type="Proteomes" id="UP000290218">
    <property type="component" value="Unassembled WGS sequence"/>
</dbReference>
<dbReference type="OrthoDB" id="9814523at2"/>
<feature type="transmembrane region" description="Helical" evidence="12">
    <location>
        <begin position="40"/>
        <end position="61"/>
    </location>
</feature>
<keyword evidence="3" id="KW-0813">Transport</keyword>
<proteinExistence type="inferred from homology"/>
<feature type="transmembrane region" description="Helical" evidence="12">
    <location>
        <begin position="113"/>
        <end position="138"/>
    </location>
</feature>
<feature type="transmembrane region" description="Helical" evidence="12">
    <location>
        <begin position="73"/>
        <end position="92"/>
    </location>
</feature>
<evidence type="ECO:0000256" key="5">
    <source>
        <dbReference type="ARBA" id="ARBA00022692"/>
    </source>
</evidence>
<dbReference type="AlphaFoldDB" id="A0A4Q1C693"/>
<keyword evidence="10" id="KW-0739">Sodium transport</keyword>
<feature type="transmembrane region" description="Helical" evidence="12">
    <location>
        <begin position="395"/>
        <end position="417"/>
    </location>
</feature>
<feature type="transmembrane region" description="Helical" evidence="12">
    <location>
        <begin position="367"/>
        <end position="389"/>
    </location>
</feature>
<dbReference type="InterPro" id="IPR038377">
    <property type="entry name" value="Na/Glc_symporter_sf"/>
</dbReference>
<sequence>MSIPDLAVLLAYLVGVTGFGCWFYRRNRESERFMSAGRSLPGWAVGLSIFGSYVSSISFLANPGKSYADNWNAFVFALTLPVAAFIAVKWFVPFYRRSGDLSAYHHLEKRFGSWACTYAVLCYILTQVARLGTILYLLALALVPLTGWDIRLIILVAGGVVIIYPLVGGTEAVVWTGVVQAVVLVGGALAAVAVILFQMPGGAAEVFAVAAAQDKFSLGSLDGSLARSTFWVVLIYGLVINLQNFGIDQSYVQRYVTAKSDQAAARSVWLGALLYLPVGAAFFFIGTGLFAFYSVQPELLPAGLKPDAVFPHFISTQLPAGLAGLVIAGLCAAAMDSNLNCMSTLFLNDLYRRYLRPQAGEKEAMRVLYASTLGFGVICVGAALAMISIKSALDVWWELAGIFGGGMLGLFLLGRFLPRADGRAGLAGVAAGIVVILWLTLSPKLAWWPEALRSPFHGLLVIVFGTLTILATGGLAALLAPARPPSSEPRPVSAL</sequence>
<dbReference type="PROSITE" id="PS50283">
    <property type="entry name" value="NA_SOLUT_SYMP_3"/>
    <property type="match status" value="1"/>
</dbReference>
<evidence type="ECO:0000313" key="14">
    <source>
        <dbReference type="Proteomes" id="UP000290218"/>
    </source>
</evidence>
<evidence type="ECO:0000256" key="9">
    <source>
        <dbReference type="ARBA" id="ARBA00023136"/>
    </source>
</evidence>
<dbReference type="PANTHER" id="PTHR42985:SF32">
    <property type="entry name" value="SODIUM IODIDE SYMPORTER"/>
    <property type="match status" value="1"/>
</dbReference>
<evidence type="ECO:0000256" key="4">
    <source>
        <dbReference type="ARBA" id="ARBA00022475"/>
    </source>
</evidence>
<keyword evidence="7" id="KW-0915">Sodium</keyword>
<feature type="transmembrane region" description="Helical" evidence="12">
    <location>
        <begin position="6"/>
        <end position="24"/>
    </location>
</feature>
<dbReference type="GO" id="GO:0006814">
    <property type="term" value="P:sodium ion transport"/>
    <property type="evidence" value="ECO:0007669"/>
    <property type="project" value="UniProtKB-KW"/>
</dbReference>
<feature type="transmembrane region" description="Helical" evidence="12">
    <location>
        <begin position="456"/>
        <end position="480"/>
    </location>
</feature>
<keyword evidence="9 12" id="KW-0472">Membrane</keyword>
<protein>
    <submittedName>
        <fullName evidence="13">Sodium:solute symporter</fullName>
    </submittedName>
</protein>
<evidence type="ECO:0000256" key="12">
    <source>
        <dbReference type="SAM" id="Phobius"/>
    </source>
</evidence>
<reference evidence="13 14" key="1">
    <citation type="submission" date="2019-01" db="EMBL/GenBank/DDBJ databases">
        <title>Lacunisphaera sp. strain TWA-58.</title>
        <authorList>
            <person name="Chen W.-M."/>
        </authorList>
    </citation>
    <scope>NUCLEOTIDE SEQUENCE [LARGE SCALE GENOMIC DNA]</scope>
    <source>
        <strain evidence="13 14">TWA-58</strain>
    </source>
</reference>
<comment type="caution">
    <text evidence="13">The sequence shown here is derived from an EMBL/GenBank/DDBJ whole genome shotgun (WGS) entry which is preliminary data.</text>
</comment>
<dbReference type="PANTHER" id="PTHR42985">
    <property type="entry name" value="SODIUM-COUPLED MONOCARBOXYLATE TRANSPORTER"/>
    <property type="match status" value="1"/>
</dbReference>
<comment type="subcellular location">
    <subcellularLocation>
        <location evidence="1">Cell membrane</location>
        <topology evidence="1">Multi-pass membrane protein</topology>
    </subcellularLocation>
</comment>
<keyword evidence="6 12" id="KW-1133">Transmembrane helix</keyword>
<feature type="transmembrane region" description="Helical" evidence="12">
    <location>
        <begin position="174"/>
        <end position="197"/>
    </location>
</feature>
<keyword evidence="14" id="KW-1185">Reference proteome</keyword>
<dbReference type="InterPro" id="IPR001734">
    <property type="entry name" value="Na/solute_symporter"/>
</dbReference>
<name>A0A4Q1C693_9BACT</name>
<dbReference type="NCBIfam" id="TIGR00813">
    <property type="entry name" value="sss"/>
    <property type="match status" value="1"/>
</dbReference>
<evidence type="ECO:0000256" key="8">
    <source>
        <dbReference type="ARBA" id="ARBA00023065"/>
    </source>
</evidence>
<evidence type="ECO:0000256" key="1">
    <source>
        <dbReference type="ARBA" id="ARBA00004651"/>
    </source>
</evidence>
<dbReference type="GO" id="GO:0005886">
    <property type="term" value="C:plasma membrane"/>
    <property type="evidence" value="ECO:0007669"/>
    <property type="project" value="UniProtKB-SubCell"/>
</dbReference>
<dbReference type="Pfam" id="PF00474">
    <property type="entry name" value="SSF"/>
    <property type="match status" value="1"/>
</dbReference>
<dbReference type="GO" id="GO:0015293">
    <property type="term" value="F:symporter activity"/>
    <property type="evidence" value="ECO:0007669"/>
    <property type="project" value="TreeGrafter"/>
</dbReference>
<feature type="transmembrane region" description="Helical" evidence="12">
    <location>
        <begin position="228"/>
        <end position="247"/>
    </location>
</feature>
<keyword evidence="8" id="KW-0406">Ion transport</keyword>
<dbReference type="InterPro" id="IPR051163">
    <property type="entry name" value="Sodium:Solute_Symporter_SSF"/>
</dbReference>
<evidence type="ECO:0000256" key="11">
    <source>
        <dbReference type="RuleBase" id="RU362091"/>
    </source>
</evidence>
<evidence type="ECO:0000256" key="10">
    <source>
        <dbReference type="ARBA" id="ARBA00023201"/>
    </source>
</evidence>
<feature type="transmembrane region" description="Helical" evidence="12">
    <location>
        <begin position="150"/>
        <end position="167"/>
    </location>
</feature>
<evidence type="ECO:0000313" key="13">
    <source>
        <dbReference type="EMBL" id="RXK53903.1"/>
    </source>
</evidence>
<dbReference type="CDD" id="cd11495">
    <property type="entry name" value="SLC5sbd_NIS-like_u3"/>
    <property type="match status" value="1"/>
</dbReference>
<gene>
    <name evidence="13" type="ORF">ESB00_18255</name>
</gene>
<evidence type="ECO:0000256" key="2">
    <source>
        <dbReference type="ARBA" id="ARBA00006434"/>
    </source>
</evidence>
<keyword evidence="4" id="KW-1003">Cell membrane</keyword>
<comment type="similarity">
    <text evidence="2 11">Belongs to the sodium:solute symporter (SSF) (TC 2.A.21) family.</text>
</comment>
<evidence type="ECO:0000256" key="3">
    <source>
        <dbReference type="ARBA" id="ARBA00022448"/>
    </source>
</evidence>
<dbReference type="EMBL" id="SDHX01000002">
    <property type="protein sequence ID" value="RXK53903.1"/>
    <property type="molecule type" value="Genomic_DNA"/>
</dbReference>
<keyword evidence="5 12" id="KW-0812">Transmembrane</keyword>
<feature type="transmembrane region" description="Helical" evidence="12">
    <location>
        <begin position="268"/>
        <end position="293"/>
    </location>
</feature>
<accession>A0A4Q1C693</accession>
<dbReference type="RefSeq" id="WP_129049936.1">
    <property type="nucleotide sequence ID" value="NZ_SDHX01000002.1"/>
</dbReference>
<evidence type="ECO:0000256" key="7">
    <source>
        <dbReference type="ARBA" id="ARBA00023053"/>
    </source>
</evidence>
<evidence type="ECO:0000256" key="6">
    <source>
        <dbReference type="ARBA" id="ARBA00022989"/>
    </source>
</evidence>
<organism evidence="13 14">
    <name type="scientific">Oleiharenicola lentus</name>
    <dbReference type="NCBI Taxonomy" id="2508720"/>
    <lineage>
        <taxon>Bacteria</taxon>
        <taxon>Pseudomonadati</taxon>
        <taxon>Verrucomicrobiota</taxon>
        <taxon>Opitutia</taxon>
        <taxon>Opitutales</taxon>
        <taxon>Opitutaceae</taxon>
        <taxon>Oleiharenicola</taxon>
    </lineage>
</organism>
<dbReference type="Gene3D" id="1.20.1730.10">
    <property type="entry name" value="Sodium/glucose cotransporter"/>
    <property type="match status" value="1"/>
</dbReference>
<feature type="transmembrane region" description="Helical" evidence="12">
    <location>
        <begin position="424"/>
        <end position="441"/>
    </location>
</feature>